<feature type="region of interest" description="Disordered" evidence="1">
    <location>
        <begin position="34"/>
        <end position="59"/>
    </location>
</feature>
<dbReference type="AlphaFoldDB" id="A0A8D9A1A6"/>
<reference evidence="2" key="1">
    <citation type="submission" date="2021-05" db="EMBL/GenBank/DDBJ databases">
        <authorList>
            <person name="Alioto T."/>
            <person name="Alioto T."/>
            <person name="Gomez Garrido J."/>
        </authorList>
    </citation>
    <scope>NUCLEOTIDE SEQUENCE</scope>
</reference>
<name>A0A8D9A1A6_9HEMI</name>
<proteinExistence type="predicted"/>
<protein>
    <submittedName>
        <fullName evidence="2">Uncharacterized protein</fullName>
    </submittedName>
</protein>
<dbReference type="EMBL" id="HBUF01542323">
    <property type="protein sequence ID" value="CAG6755541.1"/>
    <property type="molecule type" value="Transcribed_RNA"/>
</dbReference>
<dbReference type="EMBL" id="HBUF01542321">
    <property type="protein sequence ID" value="CAG6755534.1"/>
    <property type="molecule type" value="Transcribed_RNA"/>
</dbReference>
<evidence type="ECO:0000256" key="1">
    <source>
        <dbReference type="SAM" id="MobiDB-lite"/>
    </source>
</evidence>
<sequence length="131" mass="14414">MIKTPKDARDIHQPTNHSVVMSETTGPAVTCAVPALSDGSSGRTVAPRSRTSTRTTSMRRAAADIMNAATARERWRRVTGPTTTRRVTGATRVRNERTGRITAEIGNAIEGRTLRVRAHEPHRLRMTRMGI</sequence>
<feature type="compositionally biased region" description="Low complexity" evidence="1">
    <location>
        <begin position="43"/>
        <end position="59"/>
    </location>
</feature>
<accession>A0A8D9A1A6</accession>
<organism evidence="2">
    <name type="scientific">Cacopsylla melanoneura</name>
    <dbReference type="NCBI Taxonomy" id="428564"/>
    <lineage>
        <taxon>Eukaryota</taxon>
        <taxon>Metazoa</taxon>
        <taxon>Ecdysozoa</taxon>
        <taxon>Arthropoda</taxon>
        <taxon>Hexapoda</taxon>
        <taxon>Insecta</taxon>
        <taxon>Pterygota</taxon>
        <taxon>Neoptera</taxon>
        <taxon>Paraneoptera</taxon>
        <taxon>Hemiptera</taxon>
        <taxon>Sternorrhyncha</taxon>
        <taxon>Psylloidea</taxon>
        <taxon>Psyllidae</taxon>
        <taxon>Psyllinae</taxon>
        <taxon>Cacopsylla</taxon>
    </lineage>
</organism>
<evidence type="ECO:0000313" key="2">
    <source>
        <dbReference type="EMBL" id="CAG6755541.1"/>
    </source>
</evidence>